<accession>A0A0K8NV00</accession>
<evidence type="ECO:0000313" key="1">
    <source>
        <dbReference type="EMBL" id="GAP34114.1"/>
    </source>
</evidence>
<keyword evidence="2" id="KW-1185">Reference proteome</keyword>
<comment type="caution">
    <text evidence="1">The sequence shown here is derived from an EMBL/GenBank/DDBJ whole genome shotgun (WGS) entry which is preliminary data.</text>
</comment>
<reference evidence="2" key="1">
    <citation type="submission" date="2015-07" db="EMBL/GenBank/DDBJ databases">
        <title>Discovery of a poly(ethylene terephthalate assimilation.</title>
        <authorList>
            <person name="Yoshida S."/>
            <person name="Hiraga K."/>
            <person name="Takehana T."/>
            <person name="Taniguchi I."/>
            <person name="Yamaji H."/>
            <person name="Maeda Y."/>
            <person name="Toyohara K."/>
            <person name="Miyamoto K."/>
            <person name="Kimura Y."/>
            <person name="Oda K."/>
        </authorList>
    </citation>
    <scope>NUCLEOTIDE SEQUENCE [LARGE SCALE GENOMIC DNA]</scope>
    <source>
        <strain evidence="2">NBRC 110686 / TISTR 2288 / 201-F6</strain>
    </source>
</reference>
<name>A0A0K8NV00_PISS1</name>
<protein>
    <submittedName>
        <fullName evidence="1">Uncharacterized protein</fullName>
    </submittedName>
</protein>
<sequence length="73" mass="8140">MLTMTVDTYRRRIASTAIVLAREDPLLVKEVIARLRASGEIAADDLVYLDRIADRWIGIAEGLRRGAARVLTT</sequence>
<dbReference type="Proteomes" id="UP000037660">
    <property type="component" value="Unassembled WGS sequence"/>
</dbReference>
<organism evidence="1 2">
    <name type="scientific">Piscinibacter sakaiensis</name>
    <name type="common">Ideonella sakaiensis</name>
    <dbReference type="NCBI Taxonomy" id="1547922"/>
    <lineage>
        <taxon>Bacteria</taxon>
        <taxon>Pseudomonadati</taxon>
        <taxon>Pseudomonadota</taxon>
        <taxon>Betaproteobacteria</taxon>
        <taxon>Burkholderiales</taxon>
        <taxon>Sphaerotilaceae</taxon>
        <taxon>Piscinibacter</taxon>
    </lineage>
</organism>
<gene>
    <name evidence="1" type="ORF">ISF6_3893</name>
</gene>
<proteinExistence type="predicted"/>
<reference evidence="1 2" key="2">
    <citation type="journal article" date="2016" name="Science">
        <title>A bacterium that degrades and assimilates poly(ethylene terephthalate).</title>
        <authorList>
            <person name="Yoshida S."/>
            <person name="Hiraga K."/>
            <person name="Takehana T."/>
            <person name="Taniguchi I."/>
            <person name="Yamaji H."/>
            <person name="Maeda Y."/>
            <person name="Toyohara K."/>
            <person name="Miyamoto K."/>
            <person name="Kimura Y."/>
            <person name="Oda K."/>
        </authorList>
    </citation>
    <scope>NUCLEOTIDE SEQUENCE [LARGE SCALE GENOMIC DNA]</scope>
    <source>
        <strain evidence="2">NBRC 110686 / TISTR 2288 / 201-F6</strain>
    </source>
</reference>
<dbReference type="EMBL" id="BBYR01000006">
    <property type="protein sequence ID" value="GAP34114.1"/>
    <property type="molecule type" value="Genomic_DNA"/>
</dbReference>
<dbReference type="AlphaFoldDB" id="A0A0K8NV00"/>
<evidence type="ECO:0000313" key="2">
    <source>
        <dbReference type="Proteomes" id="UP000037660"/>
    </source>
</evidence>